<dbReference type="Pfam" id="PF16124">
    <property type="entry name" value="RecQ_Zn_bind"/>
    <property type="match status" value="1"/>
</dbReference>
<dbReference type="GO" id="GO:0005634">
    <property type="term" value="C:nucleus"/>
    <property type="evidence" value="ECO:0007669"/>
    <property type="project" value="UniProtKB-SubCell"/>
</dbReference>
<evidence type="ECO:0000259" key="9">
    <source>
        <dbReference type="PROSITE" id="PS51194"/>
    </source>
</evidence>
<feature type="non-terminal residue" evidence="10">
    <location>
        <position position="528"/>
    </location>
</feature>
<dbReference type="EC" id="5.6.2.4" evidence="7"/>
<keyword evidence="7" id="KW-0539">Nucleus</keyword>
<dbReference type="InterPro" id="IPR014001">
    <property type="entry name" value="Helicase_ATP-bd"/>
</dbReference>
<comment type="similarity">
    <text evidence="1 7">Belongs to the helicase family. RecQ subfamily.</text>
</comment>
<dbReference type="SUPFAM" id="SSF52540">
    <property type="entry name" value="P-loop containing nucleoside triphosphate hydrolases"/>
    <property type="match status" value="1"/>
</dbReference>
<dbReference type="PROSITE" id="PS51192">
    <property type="entry name" value="HELICASE_ATP_BIND_1"/>
    <property type="match status" value="1"/>
</dbReference>
<keyword evidence="4 7" id="KW-0347">Helicase</keyword>
<evidence type="ECO:0000256" key="5">
    <source>
        <dbReference type="ARBA" id="ARBA00022840"/>
    </source>
</evidence>
<feature type="domain" description="Helicase ATP-binding" evidence="8">
    <location>
        <begin position="100"/>
        <end position="270"/>
    </location>
</feature>
<dbReference type="Pfam" id="PF00271">
    <property type="entry name" value="Helicase_C"/>
    <property type="match status" value="1"/>
</dbReference>
<dbReference type="EMBL" id="KV784357">
    <property type="protein sequence ID" value="OEU17378.1"/>
    <property type="molecule type" value="Genomic_DNA"/>
</dbReference>
<evidence type="ECO:0000256" key="7">
    <source>
        <dbReference type="RuleBase" id="RU364117"/>
    </source>
</evidence>
<dbReference type="InterPro" id="IPR011545">
    <property type="entry name" value="DEAD/DEAH_box_helicase_dom"/>
</dbReference>
<dbReference type="NCBIfam" id="TIGR00614">
    <property type="entry name" value="recQ_fam"/>
    <property type="match status" value="1"/>
</dbReference>
<keyword evidence="5 7" id="KW-0067">ATP-binding</keyword>
<evidence type="ECO:0000256" key="2">
    <source>
        <dbReference type="ARBA" id="ARBA00022741"/>
    </source>
</evidence>
<dbReference type="Gene3D" id="3.40.50.300">
    <property type="entry name" value="P-loop containing nucleotide triphosphate hydrolases"/>
    <property type="match status" value="2"/>
</dbReference>
<protein>
    <recommendedName>
        <fullName evidence="7">ATP-dependent DNA helicase</fullName>
        <ecNumber evidence="7">5.6.2.4</ecNumber>
    </recommendedName>
</protein>
<dbReference type="AlphaFoldDB" id="A0A1E7FGS1"/>
<dbReference type="InParanoid" id="A0A1E7FGS1"/>
<comment type="subcellular location">
    <subcellularLocation>
        <location evidence="7">Nucleus</location>
    </subcellularLocation>
</comment>
<comment type="catalytic activity">
    <reaction evidence="6 7">
        <text>Couples ATP hydrolysis with the unwinding of duplex DNA by translocating in the 3'-5' direction.</text>
        <dbReference type="EC" id="5.6.2.4"/>
    </reaction>
</comment>
<dbReference type="GO" id="GO:0003676">
    <property type="term" value="F:nucleic acid binding"/>
    <property type="evidence" value="ECO:0007669"/>
    <property type="project" value="InterPro"/>
</dbReference>
<keyword evidence="3 7" id="KW-0378">Hydrolase</keyword>
<dbReference type="GO" id="GO:0016887">
    <property type="term" value="F:ATP hydrolysis activity"/>
    <property type="evidence" value="ECO:0007669"/>
    <property type="project" value="RHEA"/>
</dbReference>
<keyword evidence="11" id="KW-1185">Reference proteome</keyword>
<evidence type="ECO:0000313" key="10">
    <source>
        <dbReference type="EMBL" id="OEU17378.1"/>
    </source>
</evidence>
<evidence type="ECO:0000256" key="4">
    <source>
        <dbReference type="ARBA" id="ARBA00022806"/>
    </source>
</evidence>
<dbReference type="InterPro" id="IPR001650">
    <property type="entry name" value="Helicase_C-like"/>
</dbReference>
<dbReference type="Proteomes" id="UP000095751">
    <property type="component" value="Unassembled WGS sequence"/>
</dbReference>
<dbReference type="PANTHER" id="PTHR13710">
    <property type="entry name" value="DNA HELICASE RECQ FAMILY MEMBER"/>
    <property type="match status" value="1"/>
</dbReference>
<reference evidence="10 11" key="1">
    <citation type="submission" date="2016-09" db="EMBL/GenBank/DDBJ databases">
        <title>Extensive genetic diversity and differential bi-allelic expression allows diatom success in the polar Southern Ocean.</title>
        <authorList>
            <consortium name="DOE Joint Genome Institute"/>
            <person name="Mock T."/>
            <person name="Otillar R.P."/>
            <person name="Strauss J."/>
            <person name="Dupont C."/>
            <person name="Frickenhaus S."/>
            <person name="Maumus F."/>
            <person name="Mcmullan M."/>
            <person name="Sanges R."/>
            <person name="Schmutz J."/>
            <person name="Toseland A."/>
            <person name="Valas R."/>
            <person name="Veluchamy A."/>
            <person name="Ward B.J."/>
            <person name="Allen A."/>
            <person name="Barry K."/>
            <person name="Falciatore A."/>
            <person name="Ferrante M."/>
            <person name="Fortunato A.E."/>
            <person name="Gloeckner G."/>
            <person name="Gruber A."/>
            <person name="Hipkin R."/>
            <person name="Janech M."/>
            <person name="Kroth P."/>
            <person name="Leese F."/>
            <person name="Lindquist E."/>
            <person name="Lyon B.R."/>
            <person name="Martin J."/>
            <person name="Mayer C."/>
            <person name="Parker M."/>
            <person name="Quesneville H."/>
            <person name="Raymond J."/>
            <person name="Uhlig C."/>
            <person name="Valentin K.U."/>
            <person name="Worden A.Z."/>
            <person name="Armbrust E.V."/>
            <person name="Bowler C."/>
            <person name="Green B."/>
            <person name="Moulton V."/>
            <person name="Van Oosterhout C."/>
            <person name="Grigoriev I."/>
        </authorList>
    </citation>
    <scope>NUCLEOTIDE SEQUENCE [LARGE SCALE GENOMIC DNA]</scope>
    <source>
        <strain evidence="10 11">CCMP1102</strain>
    </source>
</reference>
<dbReference type="CDD" id="cd17920">
    <property type="entry name" value="DEXHc_RecQ"/>
    <property type="match status" value="1"/>
</dbReference>
<evidence type="ECO:0000256" key="1">
    <source>
        <dbReference type="ARBA" id="ARBA00005446"/>
    </source>
</evidence>
<keyword evidence="2 7" id="KW-0547">Nucleotide-binding</keyword>
<evidence type="ECO:0000256" key="6">
    <source>
        <dbReference type="ARBA" id="ARBA00034617"/>
    </source>
</evidence>
<comment type="catalytic activity">
    <reaction evidence="7">
        <text>ATP + H2O = ADP + phosphate + H(+)</text>
        <dbReference type="Rhea" id="RHEA:13065"/>
        <dbReference type="ChEBI" id="CHEBI:15377"/>
        <dbReference type="ChEBI" id="CHEBI:15378"/>
        <dbReference type="ChEBI" id="CHEBI:30616"/>
        <dbReference type="ChEBI" id="CHEBI:43474"/>
        <dbReference type="ChEBI" id="CHEBI:456216"/>
    </reaction>
</comment>
<dbReference type="SMART" id="SM00490">
    <property type="entry name" value="HELICc"/>
    <property type="match status" value="1"/>
</dbReference>
<dbReference type="GO" id="GO:0009378">
    <property type="term" value="F:four-way junction helicase activity"/>
    <property type="evidence" value="ECO:0007669"/>
    <property type="project" value="TreeGrafter"/>
</dbReference>
<dbReference type="PANTHER" id="PTHR13710:SF120">
    <property type="entry name" value="BIFUNCTIONAL 3'-5' EXONUCLEASE_ATP-DEPENDENT HELICASE WRN"/>
    <property type="match status" value="1"/>
</dbReference>
<name>A0A1E7FGS1_9STRA</name>
<evidence type="ECO:0000259" key="8">
    <source>
        <dbReference type="PROSITE" id="PS51192"/>
    </source>
</evidence>
<dbReference type="InterPro" id="IPR027417">
    <property type="entry name" value="P-loop_NTPase"/>
</dbReference>
<proteinExistence type="inferred from homology"/>
<gene>
    <name evidence="10" type="primary">Wrna</name>
    <name evidence="10" type="ORF">FRACYDRAFT_183832</name>
</gene>
<dbReference type="GO" id="GO:0043138">
    <property type="term" value="F:3'-5' DNA helicase activity"/>
    <property type="evidence" value="ECO:0007669"/>
    <property type="project" value="UniProtKB-EC"/>
</dbReference>
<dbReference type="KEGG" id="fcy:FRACYDRAFT_183832"/>
<sequence length="528" mass="58128">MATINDEDEFGDSSFLDDFDVDAAVAGANNSNNNNSKGTTEPLSIKTSAGAIEYNKGTAPHPAKRHKVSPTESISKEKLEDCLKRYFGYSSFKSGQLIAVQAVLRGEDVTVYWATGSGKSICYQIPALFSKKVVIVVSPLISLMQDQCQRLNGLSNEKLATYLGSAQTDGMEEVRALRGEYSLVYITPEKLMVNGFLDQLAKLDLCCVAVDEAHCVSQWGHDFRKDYLFAGEALRNHSQLRSVPIIALTATAVPRIQESISKHLQLRSPQVNKQSFDRTNLAIKVFIKERSNPLPSAMETLIRSLTNEEQKKGQAGSTIIYAVTRNMTEEIASYLQQRLQAQGSTVDVQAYHAGMTTTKRHETHVQFLTGKTAVVVATVAFGLGIDKPDTRRVIHWGPPSSVEGYYQQIGRAGRDGLPAECVMYTSASDFDKYSDDFYIGQLQGHAKQAAIDSTRSLKSFALNKEECRRKSLLNFFQEVPSFGERCGTCDTCLGAKKYGIDSLRDFGIEARLVMSAVVALQDPSMGTI</sequence>
<organism evidence="10 11">
    <name type="scientific">Fragilariopsis cylindrus CCMP1102</name>
    <dbReference type="NCBI Taxonomy" id="635003"/>
    <lineage>
        <taxon>Eukaryota</taxon>
        <taxon>Sar</taxon>
        <taxon>Stramenopiles</taxon>
        <taxon>Ochrophyta</taxon>
        <taxon>Bacillariophyta</taxon>
        <taxon>Bacillariophyceae</taxon>
        <taxon>Bacillariophycidae</taxon>
        <taxon>Bacillariales</taxon>
        <taxon>Bacillariaceae</taxon>
        <taxon>Fragilariopsis</taxon>
    </lineage>
</organism>
<dbReference type="Pfam" id="PF00270">
    <property type="entry name" value="DEAD"/>
    <property type="match status" value="1"/>
</dbReference>
<dbReference type="GO" id="GO:0000724">
    <property type="term" value="P:double-strand break repair via homologous recombination"/>
    <property type="evidence" value="ECO:0007669"/>
    <property type="project" value="TreeGrafter"/>
</dbReference>
<dbReference type="GO" id="GO:0005737">
    <property type="term" value="C:cytoplasm"/>
    <property type="evidence" value="ECO:0007669"/>
    <property type="project" value="TreeGrafter"/>
</dbReference>
<evidence type="ECO:0000256" key="3">
    <source>
        <dbReference type="ARBA" id="ARBA00022801"/>
    </source>
</evidence>
<dbReference type="PROSITE" id="PS51194">
    <property type="entry name" value="HELICASE_CTER"/>
    <property type="match status" value="1"/>
</dbReference>
<dbReference type="InterPro" id="IPR004589">
    <property type="entry name" value="DNA_helicase_ATP-dep_RecQ"/>
</dbReference>
<accession>A0A1E7FGS1</accession>
<dbReference type="GO" id="GO:0005694">
    <property type="term" value="C:chromosome"/>
    <property type="evidence" value="ECO:0007669"/>
    <property type="project" value="TreeGrafter"/>
</dbReference>
<evidence type="ECO:0000313" key="11">
    <source>
        <dbReference type="Proteomes" id="UP000095751"/>
    </source>
</evidence>
<dbReference type="InterPro" id="IPR032284">
    <property type="entry name" value="RecQ_Zn-bd"/>
</dbReference>
<feature type="domain" description="Helicase C-terminal" evidence="9">
    <location>
        <begin position="297"/>
        <end position="458"/>
    </location>
</feature>
<dbReference type="SMART" id="SM00487">
    <property type="entry name" value="DEXDc"/>
    <property type="match status" value="1"/>
</dbReference>
<dbReference type="OrthoDB" id="10261556at2759"/>
<dbReference type="GO" id="GO:0005524">
    <property type="term" value="F:ATP binding"/>
    <property type="evidence" value="ECO:0007669"/>
    <property type="project" value="UniProtKB-KW"/>
</dbReference>